<dbReference type="RefSeq" id="WP_379710487.1">
    <property type="nucleotide sequence ID" value="NZ_JBHSCZ010000003.1"/>
</dbReference>
<dbReference type="Proteomes" id="UP001595907">
    <property type="component" value="Unassembled WGS sequence"/>
</dbReference>
<gene>
    <name evidence="2" type="ORF">ACFOWM_12155</name>
</gene>
<keyword evidence="1" id="KW-1133">Transmembrane helix</keyword>
<keyword evidence="1" id="KW-0812">Transmembrane</keyword>
<keyword evidence="1" id="KW-0472">Membrane</keyword>
<protein>
    <recommendedName>
        <fullName evidence="4">Cytochrome B</fullName>
    </recommendedName>
</protein>
<evidence type="ECO:0000313" key="3">
    <source>
        <dbReference type="Proteomes" id="UP001595907"/>
    </source>
</evidence>
<feature type="transmembrane region" description="Helical" evidence="1">
    <location>
        <begin position="123"/>
        <end position="141"/>
    </location>
</feature>
<sequence length="154" mass="17448">MNHTLITHSILRWAVLVLGLWTIINAIAGITGKKAYTNKDNKVNLFFMISCDIQLLLGLILYFKGVWFNALKENTAVVMKDASLRFFAVEHITMMLMAWVLVHVARVMAKKAPTDAQKHKRSLILFGVALIIILAMIPWPFKQPGIARALFPQF</sequence>
<accession>A0ABV8QWC6</accession>
<dbReference type="EMBL" id="JBHSCZ010000003">
    <property type="protein sequence ID" value="MFC4263638.1"/>
    <property type="molecule type" value="Genomic_DNA"/>
</dbReference>
<evidence type="ECO:0000256" key="1">
    <source>
        <dbReference type="SAM" id="Phobius"/>
    </source>
</evidence>
<feature type="transmembrane region" description="Helical" evidence="1">
    <location>
        <begin position="83"/>
        <end position="102"/>
    </location>
</feature>
<keyword evidence="3" id="KW-1185">Reference proteome</keyword>
<evidence type="ECO:0000313" key="2">
    <source>
        <dbReference type="EMBL" id="MFC4263638.1"/>
    </source>
</evidence>
<comment type="caution">
    <text evidence="2">The sequence shown here is derived from an EMBL/GenBank/DDBJ whole genome shotgun (WGS) entry which is preliminary data.</text>
</comment>
<evidence type="ECO:0008006" key="4">
    <source>
        <dbReference type="Google" id="ProtNLM"/>
    </source>
</evidence>
<feature type="transmembrane region" description="Helical" evidence="1">
    <location>
        <begin position="43"/>
        <end position="63"/>
    </location>
</feature>
<organism evidence="2 3">
    <name type="scientific">Ferruginibacter yonginensis</name>
    <dbReference type="NCBI Taxonomy" id="1310416"/>
    <lineage>
        <taxon>Bacteria</taxon>
        <taxon>Pseudomonadati</taxon>
        <taxon>Bacteroidota</taxon>
        <taxon>Chitinophagia</taxon>
        <taxon>Chitinophagales</taxon>
        <taxon>Chitinophagaceae</taxon>
        <taxon>Ferruginibacter</taxon>
    </lineage>
</organism>
<reference evidence="3" key="1">
    <citation type="journal article" date="2019" name="Int. J. Syst. Evol. Microbiol.">
        <title>The Global Catalogue of Microorganisms (GCM) 10K type strain sequencing project: providing services to taxonomists for standard genome sequencing and annotation.</title>
        <authorList>
            <consortium name="The Broad Institute Genomics Platform"/>
            <consortium name="The Broad Institute Genome Sequencing Center for Infectious Disease"/>
            <person name="Wu L."/>
            <person name="Ma J."/>
        </authorList>
    </citation>
    <scope>NUCLEOTIDE SEQUENCE [LARGE SCALE GENOMIC DNA]</scope>
    <source>
        <strain evidence="3">CECT 8289</strain>
    </source>
</reference>
<feature type="transmembrane region" description="Helical" evidence="1">
    <location>
        <begin position="12"/>
        <end position="31"/>
    </location>
</feature>
<name>A0ABV8QWC6_9BACT</name>
<proteinExistence type="predicted"/>